<protein>
    <submittedName>
        <fullName evidence="2">Uncharacterized protein</fullName>
    </submittedName>
</protein>
<reference evidence="2" key="1">
    <citation type="journal article" date="2021" name="Nat. Commun.">
        <title>Genetic determinants of endophytism in the Arabidopsis root mycobiome.</title>
        <authorList>
            <person name="Mesny F."/>
            <person name="Miyauchi S."/>
            <person name="Thiergart T."/>
            <person name="Pickel B."/>
            <person name="Atanasova L."/>
            <person name="Karlsson M."/>
            <person name="Huettel B."/>
            <person name="Barry K.W."/>
            <person name="Haridas S."/>
            <person name="Chen C."/>
            <person name="Bauer D."/>
            <person name="Andreopoulos W."/>
            <person name="Pangilinan J."/>
            <person name="LaButti K."/>
            <person name="Riley R."/>
            <person name="Lipzen A."/>
            <person name="Clum A."/>
            <person name="Drula E."/>
            <person name="Henrissat B."/>
            <person name="Kohler A."/>
            <person name="Grigoriev I.V."/>
            <person name="Martin F.M."/>
            <person name="Hacquard S."/>
        </authorList>
    </citation>
    <scope>NUCLEOTIDE SEQUENCE</scope>
    <source>
        <strain evidence="2">MPI-CAGE-CH-0243</strain>
    </source>
</reference>
<keyword evidence="3" id="KW-1185">Reference proteome</keyword>
<name>A0A9P9IT46_9PLEO</name>
<proteinExistence type="predicted"/>
<gene>
    <name evidence="2" type="ORF">B0J11DRAFT_548515</name>
</gene>
<keyword evidence="1" id="KW-0732">Signal</keyword>
<accession>A0A9P9IT46</accession>
<dbReference type="EMBL" id="JAGMWT010000004">
    <property type="protein sequence ID" value="KAH7130039.1"/>
    <property type="molecule type" value="Genomic_DNA"/>
</dbReference>
<evidence type="ECO:0000313" key="3">
    <source>
        <dbReference type="Proteomes" id="UP000700596"/>
    </source>
</evidence>
<dbReference type="OrthoDB" id="3701390at2759"/>
<evidence type="ECO:0000313" key="2">
    <source>
        <dbReference type="EMBL" id="KAH7130039.1"/>
    </source>
</evidence>
<organism evidence="2 3">
    <name type="scientific">Dendryphion nanum</name>
    <dbReference type="NCBI Taxonomy" id="256645"/>
    <lineage>
        <taxon>Eukaryota</taxon>
        <taxon>Fungi</taxon>
        <taxon>Dikarya</taxon>
        <taxon>Ascomycota</taxon>
        <taxon>Pezizomycotina</taxon>
        <taxon>Dothideomycetes</taxon>
        <taxon>Pleosporomycetidae</taxon>
        <taxon>Pleosporales</taxon>
        <taxon>Torulaceae</taxon>
        <taxon>Dendryphion</taxon>
    </lineage>
</organism>
<sequence>MKPIPFISSLALLQASHTFAQNTTAPYQNLHFALLECDNHLTQYGYKDPSHPTNIAWNLIGMFPTGDPRSVPATQRPGPYYSLPQNGVPYQKYEGFNSTVFFWNDLRENPSGWLHLGIPESARGKKTDVQAGTAVFEGVEFNCARDYGALFRAGGEKCLESNPNFCAPATYCQIRYVCRREKWPVDRDCVLPSSKPFCYPHWDRSG</sequence>
<feature type="chain" id="PRO_5040110702" evidence="1">
    <location>
        <begin position="21"/>
        <end position="206"/>
    </location>
</feature>
<comment type="caution">
    <text evidence="2">The sequence shown here is derived from an EMBL/GenBank/DDBJ whole genome shotgun (WGS) entry which is preliminary data.</text>
</comment>
<dbReference type="AlphaFoldDB" id="A0A9P9IT46"/>
<evidence type="ECO:0000256" key="1">
    <source>
        <dbReference type="SAM" id="SignalP"/>
    </source>
</evidence>
<dbReference type="Proteomes" id="UP000700596">
    <property type="component" value="Unassembled WGS sequence"/>
</dbReference>
<feature type="signal peptide" evidence="1">
    <location>
        <begin position="1"/>
        <end position="20"/>
    </location>
</feature>